<dbReference type="AlphaFoldDB" id="A0A3N4YN67"/>
<dbReference type="RefSeq" id="WP_123813904.1">
    <property type="nucleotide sequence ID" value="NZ_RKQZ01000001.1"/>
</dbReference>
<dbReference type="Proteomes" id="UP000280501">
    <property type="component" value="Unassembled WGS sequence"/>
</dbReference>
<name>A0A3N4YN67_9MICO</name>
<evidence type="ECO:0000313" key="2">
    <source>
        <dbReference type="Proteomes" id="UP000280501"/>
    </source>
</evidence>
<accession>A0A3N4YN67</accession>
<protein>
    <submittedName>
        <fullName evidence="1">Uncharacterized protein</fullName>
    </submittedName>
</protein>
<sequence length="153" mass="16937">MTTITEPTLREGRELIDHDLFQILTDRVAVEHGHDPALAERIVDQALAFLATSARHAGRPLSPSPLVDHGWHEFILHTRDYATFCDRVAGRFLHHVPTDPTDTDVTGITAHDRLVRTVDAISAAGFYVDTDLWPTGHHIECSQCHQGCTSSPA</sequence>
<gene>
    <name evidence="1" type="ORF">EDD34_1390</name>
</gene>
<keyword evidence="2" id="KW-1185">Reference proteome</keyword>
<comment type="caution">
    <text evidence="1">The sequence shown here is derived from an EMBL/GenBank/DDBJ whole genome shotgun (WGS) entry which is preliminary data.</text>
</comment>
<proteinExistence type="predicted"/>
<reference evidence="1 2" key="1">
    <citation type="submission" date="2018-11" db="EMBL/GenBank/DDBJ databases">
        <title>Sequencing the genomes of 1000 actinobacteria strains.</title>
        <authorList>
            <person name="Klenk H.-P."/>
        </authorList>
    </citation>
    <scope>NUCLEOTIDE SEQUENCE [LARGE SCALE GENOMIC DNA]</scope>
    <source>
        <strain evidence="1 2">DSM 15700</strain>
    </source>
</reference>
<dbReference type="OrthoDB" id="5328543at2"/>
<evidence type="ECO:0000313" key="1">
    <source>
        <dbReference type="EMBL" id="RPF20784.1"/>
    </source>
</evidence>
<organism evidence="1 2">
    <name type="scientific">Myceligenerans xiligouense</name>
    <dbReference type="NCBI Taxonomy" id="253184"/>
    <lineage>
        <taxon>Bacteria</taxon>
        <taxon>Bacillati</taxon>
        <taxon>Actinomycetota</taxon>
        <taxon>Actinomycetes</taxon>
        <taxon>Micrococcales</taxon>
        <taxon>Promicromonosporaceae</taxon>
        <taxon>Myceligenerans</taxon>
    </lineage>
</organism>
<dbReference type="EMBL" id="RKQZ01000001">
    <property type="protein sequence ID" value="RPF20784.1"/>
    <property type="molecule type" value="Genomic_DNA"/>
</dbReference>